<protein>
    <recommendedName>
        <fullName evidence="6">Disintegrin domain-containing protein</fullName>
    </recommendedName>
</protein>
<evidence type="ECO:0000256" key="1">
    <source>
        <dbReference type="SAM" id="MobiDB-lite"/>
    </source>
</evidence>
<dbReference type="Proteomes" id="UP001363151">
    <property type="component" value="Unassembled WGS sequence"/>
</dbReference>
<feature type="signal peptide" evidence="3">
    <location>
        <begin position="1"/>
        <end position="19"/>
    </location>
</feature>
<comment type="caution">
    <text evidence="4">The sequence shown here is derived from an EMBL/GenBank/DDBJ whole genome shotgun (WGS) entry which is preliminary data.</text>
</comment>
<evidence type="ECO:0000313" key="5">
    <source>
        <dbReference type="Proteomes" id="UP001363151"/>
    </source>
</evidence>
<keyword evidence="2" id="KW-1133">Transmembrane helix</keyword>
<accession>A0ABR1FJF5</accession>
<evidence type="ECO:0000256" key="2">
    <source>
        <dbReference type="SAM" id="Phobius"/>
    </source>
</evidence>
<evidence type="ECO:0000256" key="3">
    <source>
        <dbReference type="SAM" id="SignalP"/>
    </source>
</evidence>
<proteinExistence type="predicted"/>
<name>A0ABR1FJF5_AURAN</name>
<feature type="transmembrane region" description="Helical" evidence="2">
    <location>
        <begin position="899"/>
        <end position="921"/>
    </location>
</feature>
<reference evidence="4 5" key="1">
    <citation type="submission" date="2024-03" db="EMBL/GenBank/DDBJ databases">
        <title>Aureococcus anophagefferens CCMP1851 and Kratosvirus quantuckense: Draft genome of a second virus-susceptible host strain in the model system.</title>
        <authorList>
            <person name="Chase E."/>
            <person name="Truchon A.R."/>
            <person name="Schepens W."/>
            <person name="Wilhelm S.W."/>
        </authorList>
    </citation>
    <scope>NUCLEOTIDE SEQUENCE [LARGE SCALE GENOMIC DNA]</scope>
    <source>
        <strain evidence="4 5">CCMP1851</strain>
    </source>
</reference>
<feature type="region of interest" description="Disordered" evidence="1">
    <location>
        <begin position="931"/>
        <end position="955"/>
    </location>
</feature>
<organism evidence="4 5">
    <name type="scientific">Aureococcus anophagefferens</name>
    <name type="common">Harmful bloom alga</name>
    <dbReference type="NCBI Taxonomy" id="44056"/>
    <lineage>
        <taxon>Eukaryota</taxon>
        <taxon>Sar</taxon>
        <taxon>Stramenopiles</taxon>
        <taxon>Ochrophyta</taxon>
        <taxon>Pelagophyceae</taxon>
        <taxon>Pelagomonadales</taxon>
        <taxon>Pelagomonadaceae</taxon>
        <taxon>Aureococcus</taxon>
    </lineage>
</organism>
<keyword evidence="5" id="KW-1185">Reference proteome</keyword>
<feature type="chain" id="PRO_5045830145" description="Disintegrin domain-containing protein" evidence="3">
    <location>
        <begin position="20"/>
        <end position="971"/>
    </location>
</feature>
<keyword evidence="2" id="KW-0812">Transmembrane</keyword>
<evidence type="ECO:0000313" key="4">
    <source>
        <dbReference type="EMBL" id="KAK7232024.1"/>
    </source>
</evidence>
<sequence length="971" mass="99980">MAAARAALLLLGCAAVARCDDGCWSSFREATTEECPGEFDTVYACDSDGLSVGDLCESDGECGLSTSLDNCEDDGVDGDFYVVAGAPSYAPTTYAPTAVPTPLDCPYLFALPEDDGDCPDPVVLTASYPHCGQAGLGVGDLCEGDGECATSNNLDNCEDANGDFEADIYRVVAADPTAAPTAMVCPDYLEEVDLDDCPDPVVLTASYPHCGSPHLTIGDMCEGDNECGTSNGLDNCPDAAGDMEADIYLIVGGNPTRAPTTPLPTDVQCPDYVAALAYDDDDCPDPIVLTASYPHCGQVGLDVGDLCEGDGECGTTNGVDNCEDAAGDMKADIYRIVADAPTSAPTEIQCPDYLEEVDLDDCPDPVVLTASYPHCGSPHLTIGDMCEGDNECGTSNGLDNCPDAAGDMEADIYLIVGGNPTKVPTSAAPSALACLSYREATSDECPEDADIENCGFPGLEVGDLCETDGECGLDHDLDNCEYGGTQQADIYVVVAAPDPTAAPSTPAPSPVVCAEVREATSDECPDDADLAPCSTIGLEVGDLCESDGECGLDHDLDNCEYGGEQNADIYVVVGAPSAAPSAACAADDAAWAKTDAPWKDCGWVGSLPSARCAVKGPDASGATVGTMWKNCSWVAEYPNLRCDTVGVDSSAAGSSDDENHVVAADGDGCPYSCGCTQLPTAQHTAAPSPATHANATVYASASVVVGGVDSDFVADWDDDTTDAFAHGLAAALDTVDDAGDVADVEASSYASTSRRRLRFLRRRLDDGSGAPSPIPSPMPTPLPTSLGLSASIAFVAELLGNATMTAAEGERLYAAFLEDLEAAVTGGTLAAALLADCNGTELCDATLDEAASLAALASSTVAFSWVGEPEVDDGAAASSSSSKKKADDDDGAATAAGGLMIILLCVGGLLLICVILLLVFVCRRRSEKDDKWQDAEAASLSKEPDDLDEKFFETEPEVEGLVDDFLGERKA</sequence>
<dbReference type="EMBL" id="JBBJCI010000371">
    <property type="protein sequence ID" value="KAK7232024.1"/>
    <property type="molecule type" value="Genomic_DNA"/>
</dbReference>
<keyword evidence="3" id="KW-0732">Signal</keyword>
<gene>
    <name evidence="4" type="ORF">SO694_00031046</name>
</gene>
<keyword evidence="2" id="KW-0472">Membrane</keyword>
<evidence type="ECO:0008006" key="6">
    <source>
        <dbReference type="Google" id="ProtNLM"/>
    </source>
</evidence>